<evidence type="ECO:0000259" key="11">
    <source>
        <dbReference type="Pfam" id="PF00593"/>
    </source>
</evidence>
<dbReference type="PANTHER" id="PTHR30069:SF36">
    <property type="entry name" value="BLL6948 PROTEIN"/>
    <property type="match status" value="1"/>
</dbReference>
<dbReference type="PROSITE" id="PS51257">
    <property type="entry name" value="PROKAR_LIPOPROTEIN"/>
    <property type="match status" value="1"/>
</dbReference>
<comment type="caution">
    <text evidence="13">The sequence shown here is derived from an EMBL/GenBank/DDBJ whole genome shotgun (WGS) entry which is preliminary data.</text>
</comment>
<keyword evidence="5 9" id="KW-0798">TonB box</keyword>
<dbReference type="AlphaFoldDB" id="A0A0R2SES1"/>
<dbReference type="InterPro" id="IPR012910">
    <property type="entry name" value="Plug_dom"/>
</dbReference>
<accession>A0A0R2SES1</accession>
<protein>
    <recommendedName>
        <fullName evidence="15">TonB-dependent receptor</fullName>
    </recommendedName>
</protein>
<sequence length="686" mass="74830">MRSTPRLPFILAIGLACGAAQAQERGIEEVSVVGRQLNLIGSATSASEGQISQQELDLRPLLRVGEVLETVPGLVATQHSGSGKANQFFLRGFNLDHGTDFATHVDGMPVNMRSHGHGQGYTDLNFLIPELVGSIEFTKGSYDAASGDFAGAGSARINVASRPVDTRLSLGGGDFGFRRALLTGSADAAGGTFIYGVEQQDYAGAWDSIDEDVDRKNLWLKQSWGTAESGFDITFMGYDNTWNSADQIPERAVRSGLISDLGSVDTTVGGESSRYSLSSSWRGSNALGAVRASAYEIDYDMNLYSNFSYFIEPDGDQFQQLDDRKLFGGQVEQDLDFELGSVRLSNTFGAQLRTDTIDGVGLRSTREREFLGDIRFDSVDQSSVSTYWQSEAQWTQSLRSTTSLRYDRFDFDVTSLAAADPTTLAANSGRKNDSVVSGSLGLIYTVDDSLELYANIGQGFHSNDARGVISRLDPVSAEAIDAADPLVKTLGSEIGARLFLTERLNASLVLWQLDIDSELLFVGDAGNTEDTGVGSERHGLELTGYYQIGNSWSVDLEYANANSRFETPIDGFDDIPGALEHVVSGGIGFQRGDGFHGYLRLRHFGDYNLDGGVDAEGSTLLNARLGYAFNDRLSITVDALNMLDSNDRDIQYFYESQLRGEPAPVEDRHFHVFEPRAIRAYLEYTF</sequence>
<dbReference type="Pfam" id="PF00593">
    <property type="entry name" value="TonB_dep_Rec_b-barrel"/>
    <property type="match status" value="1"/>
</dbReference>
<evidence type="ECO:0000259" key="12">
    <source>
        <dbReference type="Pfam" id="PF07715"/>
    </source>
</evidence>
<comment type="similarity">
    <text evidence="8 9">Belongs to the TonB-dependent receptor family.</text>
</comment>
<evidence type="ECO:0000256" key="3">
    <source>
        <dbReference type="ARBA" id="ARBA00022452"/>
    </source>
</evidence>
<organism evidence="13 14">
    <name type="scientific">OM182 bacterium BACL3 MAG-120507-bin80</name>
    <dbReference type="NCBI Taxonomy" id="1655577"/>
    <lineage>
        <taxon>Bacteria</taxon>
        <taxon>Pseudomonadati</taxon>
        <taxon>Pseudomonadota</taxon>
        <taxon>Gammaproteobacteria</taxon>
        <taxon>OMG group</taxon>
        <taxon>OM182 clade</taxon>
    </lineage>
</organism>
<dbReference type="EMBL" id="LIBB01000015">
    <property type="protein sequence ID" value="KRO73254.1"/>
    <property type="molecule type" value="Genomic_DNA"/>
</dbReference>
<evidence type="ECO:0000256" key="9">
    <source>
        <dbReference type="RuleBase" id="RU003357"/>
    </source>
</evidence>
<dbReference type="GO" id="GO:0044718">
    <property type="term" value="P:siderophore transmembrane transport"/>
    <property type="evidence" value="ECO:0007669"/>
    <property type="project" value="TreeGrafter"/>
</dbReference>
<reference evidence="13 14" key="1">
    <citation type="submission" date="2015-10" db="EMBL/GenBank/DDBJ databases">
        <title>Metagenome-Assembled Genomes uncover a global brackish microbiome.</title>
        <authorList>
            <person name="Hugerth L.W."/>
            <person name="Larsson J."/>
            <person name="Alneberg J."/>
            <person name="Lindh M.V."/>
            <person name="Legrand C."/>
            <person name="Pinhassi J."/>
            <person name="Andersson A.F."/>
        </authorList>
    </citation>
    <scope>NUCLEOTIDE SEQUENCE [LARGE SCALE GENOMIC DNA]</scope>
    <source>
        <strain evidence="13">BACL4 MAG-120507-bin80</strain>
    </source>
</reference>
<feature type="domain" description="TonB-dependent receptor plug" evidence="12">
    <location>
        <begin position="44"/>
        <end position="153"/>
    </location>
</feature>
<dbReference type="Proteomes" id="UP000051934">
    <property type="component" value="Unassembled WGS sequence"/>
</dbReference>
<dbReference type="Pfam" id="PF07715">
    <property type="entry name" value="Plug"/>
    <property type="match status" value="1"/>
</dbReference>
<dbReference type="Gene3D" id="2.40.170.20">
    <property type="entry name" value="TonB-dependent receptor, beta-barrel domain"/>
    <property type="match status" value="1"/>
</dbReference>
<dbReference type="SUPFAM" id="SSF56935">
    <property type="entry name" value="Porins"/>
    <property type="match status" value="1"/>
</dbReference>
<evidence type="ECO:0000313" key="14">
    <source>
        <dbReference type="Proteomes" id="UP000051934"/>
    </source>
</evidence>
<evidence type="ECO:0000256" key="8">
    <source>
        <dbReference type="PROSITE-ProRule" id="PRU01360"/>
    </source>
</evidence>
<proteinExistence type="inferred from homology"/>
<dbReference type="InterPro" id="IPR036942">
    <property type="entry name" value="Beta-barrel_TonB_sf"/>
</dbReference>
<gene>
    <name evidence="13" type="ORF">ABR69_04710</name>
</gene>
<name>A0A0R2SES1_9GAMM</name>
<comment type="subcellular location">
    <subcellularLocation>
        <location evidence="1 8">Cell outer membrane</location>
        <topology evidence="1 8">Multi-pass membrane protein</topology>
    </subcellularLocation>
</comment>
<evidence type="ECO:0008006" key="15">
    <source>
        <dbReference type="Google" id="ProtNLM"/>
    </source>
</evidence>
<dbReference type="InterPro" id="IPR000531">
    <property type="entry name" value="Beta-barrel_TonB"/>
</dbReference>
<dbReference type="InterPro" id="IPR037066">
    <property type="entry name" value="Plug_dom_sf"/>
</dbReference>
<keyword evidence="7 8" id="KW-0998">Cell outer membrane</keyword>
<keyword evidence="3 8" id="KW-1134">Transmembrane beta strand</keyword>
<dbReference type="GO" id="GO:0015344">
    <property type="term" value="F:siderophore uptake transmembrane transporter activity"/>
    <property type="evidence" value="ECO:0007669"/>
    <property type="project" value="TreeGrafter"/>
</dbReference>
<evidence type="ECO:0000256" key="7">
    <source>
        <dbReference type="ARBA" id="ARBA00023237"/>
    </source>
</evidence>
<dbReference type="Gene3D" id="2.170.130.10">
    <property type="entry name" value="TonB-dependent receptor, plug domain"/>
    <property type="match status" value="1"/>
</dbReference>
<dbReference type="InterPro" id="IPR039426">
    <property type="entry name" value="TonB-dep_rcpt-like"/>
</dbReference>
<feature type="chain" id="PRO_5006586938" description="TonB-dependent receptor" evidence="10">
    <location>
        <begin position="23"/>
        <end position="686"/>
    </location>
</feature>
<evidence type="ECO:0000256" key="4">
    <source>
        <dbReference type="ARBA" id="ARBA00022692"/>
    </source>
</evidence>
<evidence type="ECO:0000256" key="1">
    <source>
        <dbReference type="ARBA" id="ARBA00004571"/>
    </source>
</evidence>
<evidence type="ECO:0000256" key="5">
    <source>
        <dbReference type="ARBA" id="ARBA00023077"/>
    </source>
</evidence>
<feature type="domain" description="TonB-dependent receptor-like beta-barrel" evidence="11">
    <location>
        <begin position="232"/>
        <end position="641"/>
    </location>
</feature>
<evidence type="ECO:0000256" key="6">
    <source>
        <dbReference type="ARBA" id="ARBA00023136"/>
    </source>
</evidence>
<dbReference type="PROSITE" id="PS52016">
    <property type="entry name" value="TONB_DEPENDENT_REC_3"/>
    <property type="match status" value="1"/>
</dbReference>
<keyword evidence="6 8" id="KW-0472">Membrane</keyword>
<keyword evidence="4 8" id="KW-0812">Transmembrane</keyword>
<keyword evidence="2 8" id="KW-0813">Transport</keyword>
<evidence type="ECO:0000313" key="13">
    <source>
        <dbReference type="EMBL" id="KRO73254.1"/>
    </source>
</evidence>
<evidence type="ECO:0000256" key="10">
    <source>
        <dbReference type="SAM" id="SignalP"/>
    </source>
</evidence>
<dbReference type="PANTHER" id="PTHR30069">
    <property type="entry name" value="TONB-DEPENDENT OUTER MEMBRANE RECEPTOR"/>
    <property type="match status" value="1"/>
</dbReference>
<keyword evidence="10" id="KW-0732">Signal</keyword>
<feature type="signal peptide" evidence="10">
    <location>
        <begin position="1"/>
        <end position="22"/>
    </location>
</feature>
<dbReference type="GO" id="GO:0009279">
    <property type="term" value="C:cell outer membrane"/>
    <property type="evidence" value="ECO:0007669"/>
    <property type="project" value="UniProtKB-SubCell"/>
</dbReference>
<evidence type="ECO:0000256" key="2">
    <source>
        <dbReference type="ARBA" id="ARBA00022448"/>
    </source>
</evidence>